<accession>A0A443J0K6</accession>
<dbReference type="EMBL" id="SAUW01000004">
    <property type="protein sequence ID" value="RWR13902.1"/>
    <property type="molecule type" value="Genomic_DNA"/>
</dbReference>
<feature type="domain" description="PAS" evidence="1">
    <location>
        <begin position="29"/>
        <end position="56"/>
    </location>
</feature>
<gene>
    <name evidence="2" type="ORF">D2T33_05775</name>
</gene>
<keyword evidence="3" id="KW-1185">Reference proteome</keyword>
<sequence>MTGTGGGARRVTTRAEIHQIDDILYSRADSDGIIRTVNDAFARFSGYSAAQLAGQSHHVLRDPQTPGAIYDLLWRKLGTRQPTATYLCSRTRAGESYWVLAMVLPLEDGFISLHLPPRAEIFADVPGIYRESVAREDEDRTDPERNAITLRRLALARGFPGYDSFVACALAQEFAARGIMGTPAADLRGRALSAMTESLVLGMQGQVGLIRSFEGLQLIPNNMQIVASRLEPTGGPVSAIAENYRASSRGISCRLQAFVGHDEGLCELAARGLSHVLILLGAIRMLRDVGQEMSDAERGQLKATGPRLALAAQRAVGETIAASARVSRAGAEIRRHMLALDTIRVLGRVECCRMQEAGGLASTIDQLDVFHAEIRSRLETIVQLSEVIGAAMGEVEAMAIPG</sequence>
<dbReference type="SUPFAM" id="SSF55785">
    <property type="entry name" value="PYP-like sensor domain (PAS domain)"/>
    <property type="match status" value="1"/>
</dbReference>
<proteinExistence type="predicted"/>
<dbReference type="Pfam" id="PF00989">
    <property type="entry name" value="PAS"/>
    <property type="match status" value="1"/>
</dbReference>
<reference evidence="2 3" key="2">
    <citation type="submission" date="2019-01" db="EMBL/GenBank/DDBJ databases">
        <authorList>
            <person name="Li Y."/>
        </authorList>
    </citation>
    <scope>NUCLEOTIDE SEQUENCE [LARGE SCALE GENOMIC DNA]</scope>
    <source>
        <strain evidence="2 3">2D-5</strain>
    </source>
</reference>
<organism evidence="2 3">
    <name type="scientific">Paenirhodobacter populi</name>
    <dbReference type="NCBI Taxonomy" id="2306993"/>
    <lineage>
        <taxon>Bacteria</taxon>
        <taxon>Pseudomonadati</taxon>
        <taxon>Pseudomonadota</taxon>
        <taxon>Alphaproteobacteria</taxon>
        <taxon>Rhodobacterales</taxon>
        <taxon>Rhodobacter group</taxon>
        <taxon>Paenirhodobacter</taxon>
    </lineage>
</organism>
<evidence type="ECO:0000313" key="3">
    <source>
        <dbReference type="Proteomes" id="UP000285710"/>
    </source>
</evidence>
<dbReference type="NCBIfam" id="TIGR00229">
    <property type="entry name" value="sensory_box"/>
    <property type="match status" value="1"/>
</dbReference>
<evidence type="ECO:0000313" key="2">
    <source>
        <dbReference type="EMBL" id="RWR13902.1"/>
    </source>
</evidence>
<reference evidence="2 3" key="1">
    <citation type="submission" date="2019-01" db="EMBL/GenBank/DDBJ databases">
        <title>Sinorhodobacter populi sp. nov. isolated from the symptomatic bark tissue of Populus euramericana canker.</title>
        <authorList>
            <person name="Xu G."/>
        </authorList>
    </citation>
    <scope>NUCLEOTIDE SEQUENCE [LARGE SCALE GENOMIC DNA]</scope>
    <source>
        <strain evidence="2 3">2D-5</strain>
    </source>
</reference>
<comment type="caution">
    <text evidence="2">The sequence shown here is derived from an EMBL/GenBank/DDBJ whole genome shotgun (WGS) entry which is preliminary data.</text>
</comment>
<dbReference type="AlphaFoldDB" id="A0A443J0K6"/>
<name>A0A443J0K6_9RHOB</name>
<protein>
    <submittedName>
        <fullName evidence="2">PAS domain S-box protein</fullName>
    </submittedName>
</protein>
<dbReference type="InterPro" id="IPR000014">
    <property type="entry name" value="PAS"/>
</dbReference>
<dbReference type="PROSITE" id="PS50112">
    <property type="entry name" value="PAS"/>
    <property type="match status" value="1"/>
</dbReference>
<evidence type="ECO:0000259" key="1">
    <source>
        <dbReference type="PROSITE" id="PS50112"/>
    </source>
</evidence>
<dbReference type="Gene3D" id="3.30.450.20">
    <property type="entry name" value="PAS domain"/>
    <property type="match status" value="1"/>
</dbReference>
<dbReference type="InterPro" id="IPR013767">
    <property type="entry name" value="PAS_fold"/>
</dbReference>
<dbReference type="CDD" id="cd00130">
    <property type="entry name" value="PAS"/>
    <property type="match status" value="1"/>
</dbReference>
<dbReference type="InterPro" id="IPR035965">
    <property type="entry name" value="PAS-like_dom_sf"/>
</dbReference>
<dbReference type="GO" id="GO:0006355">
    <property type="term" value="P:regulation of DNA-templated transcription"/>
    <property type="evidence" value="ECO:0007669"/>
    <property type="project" value="InterPro"/>
</dbReference>
<dbReference type="Proteomes" id="UP000285710">
    <property type="component" value="Unassembled WGS sequence"/>
</dbReference>